<dbReference type="InterPro" id="IPR006913">
    <property type="entry name" value="CENP-V/GFA"/>
</dbReference>
<evidence type="ECO:0000259" key="5">
    <source>
        <dbReference type="PROSITE" id="PS51891"/>
    </source>
</evidence>
<evidence type="ECO:0000313" key="6">
    <source>
        <dbReference type="EMBL" id="PYH92885.1"/>
    </source>
</evidence>
<dbReference type="AlphaFoldDB" id="A0A319D652"/>
<evidence type="ECO:0000256" key="2">
    <source>
        <dbReference type="ARBA" id="ARBA00022723"/>
    </source>
</evidence>
<evidence type="ECO:0000313" key="7">
    <source>
        <dbReference type="Proteomes" id="UP000247810"/>
    </source>
</evidence>
<keyword evidence="2" id="KW-0479">Metal-binding</keyword>
<dbReference type="PROSITE" id="PS51891">
    <property type="entry name" value="CENP_V_GFA"/>
    <property type="match status" value="1"/>
</dbReference>
<protein>
    <recommendedName>
        <fullName evidence="5">CENP-V/GFA domain-containing protein</fullName>
    </recommendedName>
</protein>
<keyword evidence="3" id="KW-0862">Zinc</keyword>
<feature type="domain" description="CENP-V/GFA" evidence="5">
    <location>
        <begin position="2"/>
        <end position="127"/>
    </location>
</feature>
<reference evidence="6 7" key="1">
    <citation type="submission" date="2018-02" db="EMBL/GenBank/DDBJ databases">
        <title>The genomes of Aspergillus section Nigri reveals drivers in fungal speciation.</title>
        <authorList>
            <consortium name="DOE Joint Genome Institute"/>
            <person name="Vesth T.C."/>
            <person name="Nybo J."/>
            <person name="Theobald S."/>
            <person name="Brandl J."/>
            <person name="Frisvad J.C."/>
            <person name="Nielsen K.F."/>
            <person name="Lyhne E.K."/>
            <person name="Kogle M.E."/>
            <person name="Kuo A."/>
            <person name="Riley R."/>
            <person name="Clum A."/>
            <person name="Nolan M."/>
            <person name="Lipzen A."/>
            <person name="Salamov A."/>
            <person name="Henrissat B."/>
            <person name="Wiebenga A."/>
            <person name="De vries R.P."/>
            <person name="Grigoriev I.V."/>
            <person name="Mortensen U.H."/>
            <person name="Andersen M.R."/>
            <person name="Baker S.E."/>
        </authorList>
    </citation>
    <scope>NUCLEOTIDE SEQUENCE [LARGE SCALE GENOMIC DNA]</scope>
    <source>
        <strain evidence="6 7">CBS 707.79</strain>
    </source>
</reference>
<organism evidence="6 7">
    <name type="scientific">Aspergillus ellipticus CBS 707.79</name>
    <dbReference type="NCBI Taxonomy" id="1448320"/>
    <lineage>
        <taxon>Eukaryota</taxon>
        <taxon>Fungi</taxon>
        <taxon>Dikarya</taxon>
        <taxon>Ascomycota</taxon>
        <taxon>Pezizomycotina</taxon>
        <taxon>Eurotiomycetes</taxon>
        <taxon>Eurotiomycetidae</taxon>
        <taxon>Eurotiales</taxon>
        <taxon>Aspergillaceae</taxon>
        <taxon>Aspergillus</taxon>
        <taxon>Aspergillus subgen. Circumdati</taxon>
    </lineage>
</organism>
<dbReference type="InterPro" id="IPR011057">
    <property type="entry name" value="Mss4-like_sf"/>
</dbReference>
<dbReference type="Pfam" id="PF04828">
    <property type="entry name" value="GFA"/>
    <property type="match status" value="1"/>
</dbReference>
<keyword evidence="4" id="KW-0456">Lyase</keyword>
<dbReference type="PANTHER" id="PTHR33337:SF30">
    <property type="entry name" value="DUF636 DOMAIN PROTEIN (AFU_ORTHOLOGUE AFUA_1G03180)"/>
    <property type="match status" value="1"/>
</dbReference>
<dbReference type="SUPFAM" id="SSF51316">
    <property type="entry name" value="Mss4-like"/>
    <property type="match status" value="1"/>
</dbReference>
<sequence>MAVGGCFCGKVRVEYPGQPVAVGVCHCMDCRKLTGGLSTYNFVIKTADLKITGNAKEVAKTADSGNSVRNYFCPECGTSLYGRKINADGEPDEVTVVRAGIFDDAEILNEQKPQAELFTDRRLKWVDPIEGAAQFGGMLPLSTFHDSA</sequence>
<dbReference type="Proteomes" id="UP000247810">
    <property type="component" value="Unassembled WGS sequence"/>
</dbReference>
<evidence type="ECO:0000256" key="3">
    <source>
        <dbReference type="ARBA" id="ARBA00022833"/>
    </source>
</evidence>
<keyword evidence="7" id="KW-1185">Reference proteome</keyword>
<dbReference type="PANTHER" id="PTHR33337">
    <property type="entry name" value="GFA DOMAIN-CONTAINING PROTEIN"/>
    <property type="match status" value="1"/>
</dbReference>
<evidence type="ECO:0000256" key="1">
    <source>
        <dbReference type="ARBA" id="ARBA00005495"/>
    </source>
</evidence>
<gene>
    <name evidence="6" type="ORF">BO71DRAFT_400200</name>
</gene>
<proteinExistence type="inferred from homology"/>
<dbReference type="Gene3D" id="3.90.1590.10">
    <property type="entry name" value="glutathione-dependent formaldehyde- activating enzyme (gfa)"/>
    <property type="match status" value="1"/>
</dbReference>
<dbReference type="GO" id="GO:0016846">
    <property type="term" value="F:carbon-sulfur lyase activity"/>
    <property type="evidence" value="ECO:0007669"/>
    <property type="project" value="InterPro"/>
</dbReference>
<dbReference type="GO" id="GO:0046872">
    <property type="term" value="F:metal ion binding"/>
    <property type="evidence" value="ECO:0007669"/>
    <property type="project" value="UniProtKB-KW"/>
</dbReference>
<comment type="similarity">
    <text evidence="1">Belongs to the Gfa family.</text>
</comment>
<dbReference type="VEuPathDB" id="FungiDB:BO71DRAFT_400200"/>
<dbReference type="STRING" id="1448320.A0A319D652"/>
<accession>A0A319D652</accession>
<dbReference type="EMBL" id="KZ825905">
    <property type="protein sequence ID" value="PYH92885.1"/>
    <property type="molecule type" value="Genomic_DNA"/>
</dbReference>
<name>A0A319D652_9EURO</name>
<dbReference type="OrthoDB" id="406544at2759"/>
<evidence type="ECO:0000256" key="4">
    <source>
        <dbReference type="ARBA" id="ARBA00023239"/>
    </source>
</evidence>